<organism evidence="1 3">
    <name type="scientific">Xylella taiwanensis</name>
    <dbReference type="NCBI Taxonomy" id="1444770"/>
    <lineage>
        <taxon>Bacteria</taxon>
        <taxon>Pseudomonadati</taxon>
        <taxon>Pseudomonadota</taxon>
        <taxon>Gammaproteobacteria</taxon>
        <taxon>Lysobacterales</taxon>
        <taxon>Lysobacteraceae</taxon>
        <taxon>Xylella</taxon>
    </lineage>
</organism>
<sequence>MPDIPIGDALFSALLNRDMAALDAIEANRAAECAFIRTVFCTDAPGAVDLELGLNVSSSEAVTSFF</sequence>
<evidence type="ECO:0000313" key="1">
    <source>
        <dbReference type="EMBL" id="EWS77970.1"/>
    </source>
</evidence>
<dbReference type="EMBL" id="JDSQ01000012">
    <property type="protein sequence ID" value="EWS77970.1"/>
    <property type="molecule type" value="Genomic_DNA"/>
</dbReference>
<keyword evidence="4" id="KW-1185">Reference proteome</keyword>
<evidence type="ECO:0000313" key="3">
    <source>
        <dbReference type="Proteomes" id="UP000020406"/>
    </source>
</evidence>
<comment type="caution">
    <text evidence="1">The sequence shown here is derived from an EMBL/GenBank/DDBJ whole genome shotgun (WGS) entry which is preliminary data.</text>
</comment>
<dbReference type="EMBL" id="JAJPPU010000002">
    <property type="protein sequence ID" value="MCD8473616.1"/>
    <property type="molecule type" value="Genomic_DNA"/>
</dbReference>
<reference evidence="2" key="2">
    <citation type="submission" date="2021-11" db="EMBL/GenBank/DDBJ databases">
        <title>Genome sequence of Xylella taiwanensis PLS432.</title>
        <authorList>
            <person name="Weng L.-W."/>
            <person name="Su C.-C."/>
            <person name="Tsai C.-W."/>
            <person name="Kuo C.-H."/>
        </authorList>
    </citation>
    <scope>NUCLEOTIDE SEQUENCE</scope>
    <source>
        <strain evidence="2">PLS432</strain>
    </source>
</reference>
<proteinExistence type="predicted"/>
<dbReference type="RefSeq" id="WP_230428186.1">
    <property type="nucleotide sequence ID" value="NZ_CP053627.1"/>
</dbReference>
<protein>
    <submittedName>
        <fullName evidence="1">Uncharacterized protein</fullName>
    </submittedName>
</protein>
<name>Z9JHV4_9GAMM</name>
<reference evidence="1 3" key="1">
    <citation type="journal article" date="2014" name="Genome Announc.">
        <title>Draft Genome Sequence of Xylella fastidiosa Pear Leaf Scorch Strain in Taiwan.</title>
        <authorList>
            <person name="Su C.C."/>
            <person name="Deng W.L."/>
            <person name="Jan F.J."/>
            <person name="Chang C.J."/>
            <person name="Huang H."/>
            <person name="Chen J."/>
        </authorList>
    </citation>
    <scope>NUCLEOTIDE SEQUENCE [LARGE SCALE GENOMIC DNA]</scope>
    <source>
        <strain evidence="1 3">PLS229</strain>
    </source>
</reference>
<dbReference type="Proteomes" id="UP001430701">
    <property type="component" value="Unassembled WGS sequence"/>
</dbReference>
<evidence type="ECO:0000313" key="2">
    <source>
        <dbReference type="EMBL" id="MCD8473616.1"/>
    </source>
</evidence>
<dbReference type="Proteomes" id="UP000020406">
    <property type="component" value="Unassembled WGS sequence"/>
</dbReference>
<dbReference type="STRING" id="1444770.AF72_08420"/>
<dbReference type="GeneID" id="93922831"/>
<accession>Z9JHV4</accession>
<evidence type="ECO:0000313" key="4">
    <source>
        <dbReference type="Proteomes" id="UP001430701"/>
    </source>
</evidence>
<dbReference type="PATRIC" id="fig|1444770.3.peg.1993"/>
<dbReference type="AlphaFoldDB" id="Z9JHV4"/>
<gene>
    <name evidence="1" type="ORF">AF72_08420</name>
    <name evidence="2" type="ORF">LPH55_09155</name>
</gene>